<organism evidence="2 3">
    <name type="scientific">Paraburkholderia caribensis</name>
    <dbReference type="NCBI Taxonomy" id="75105"/>
    <lineage>
        <taxon>Bacteria</taxon>
        <taxon>Pseudomonadati</taxon>
        <taxon>Pseudomonadota</taxon>
        <taxon>Betaproteobacteria</taxon>
        <taxon>Burkholderiales</taxon>
        <taxon>Burkholderiaceae</taxon>
        <taxon>Paraburkholderia</taxon>
    </lineage>
</organism>
<accession>A0A9Q6S2A3</accession>
<sequence length="101" mass="10489">MRESAMSMGRIAVALCALVAAQVAFANGVVIDNIKWSASHVDTSSSPPECTAYSKRRIDKQDDPDAVDIALKLLGTAVATVAMSKVGHSNGAVPDPCRGGF</sequence>
<dbReference type="EMBL" id="CP015958">
    <property type="protein sequence ID" value="QLB63264.1"/>
    <property type="molecule type" value="Genomic_DNA"/>
</dbReference>
<gene>
    <name evidence="2" type="ORF">A9O66_13235</name>
</gene>
<reference evidence="2 3" key="1">
    <citation type="journal article" date="2014" name="Genome Announc.">
        <title>Draft Genome Sequence of the Haloacid-Degrading Burkholderia caribensis Strain MBA4.</title>
        <authorList>
            <person name="Pan Y."/>
            <person name="Kong K.F."/>
            <person name="Tsang J.S."/>
        </authorList>
    </citation>
    <scope>NUCLEOTIDE SEQUENCE [LARGE SCALE GENOMIC DNA]</scope>
    <source>
        <strain evidence="2 3">852011</strain>
    </source>
</reference>
<dbReference type="Proteomes" id="UP000509548">
    <property type="component" value="Chromosome 1"/>
</dbReference>
<evidence type="ECO:0000313" key="3">
    <source>
        <dbReference type="Proteomes" id="UP000509548"/>
    </source>
</evidence>
<name>A0A9Q6S2A3_9BURK</name>
<dbReference type="AlphaFoldDB" id="A0A9Q6S2A3"/>
<evidence type="ECO:0000313" key="2">
    <source>
        <dbReference type="EMBL" id="QLB63264.1"/>
    </source>
</evidence>
<feature type="signal peptide" evidence="1">
    <location>
        <begin position="1"/>
        <end position="26"/>
    </location>
</feature>
<proteinExistence type="predicted"/>
<protein>
    <submittedName>
        <fullName evidence="2">Uncharacterized protein</fullName>
    </submittedName>
</protein>
<feature type="chain" id="PRO_5040235190" evidence="1">
    <location>
        <begin position="27"/>
        <end position="101"/>
    </location>
</feature>
<keyword evidence="1" id="KW-0732">Signal</keyword>
<evidence type="ECO:0000256" key="1">
    <source>
        <dbReference type="SAM" id="SignalP"/>
    </source>
</evidence>